<dbReference type="Proteomes" id="UP001596328">
    <property type="component" value="Unassembled WGS sequence"/>
</dbReference>
<dbReference type="AlphaFoldDB" id="A0ABD5S523"/>
<gene>
    <name evidence="1" type="ORF">ACFQE1_20950</name>
</gene>
<feature type="non-terminal residue" evidence="1">
    <location>
        <position position="64"/>
    </location>
</feature>
<reference evidence="1 2" key="1">
    <citation type="journal article" date="2019" name="Int. J. Syst. Evol. Microbiol.">
        <title>The Global Catalogue of Microorganisms (GCM) 10K type strain sequencing project: providing services to taxonomists for standard genome sequencing and annotation.</title>
        <authorList>
            <consortium name="The Broad Institute Genomics Platform"/>
            <consortium name="The Broad Institute Genome Sequencing Center for Infectious Disease"/>
            <person name="Wu L."/>
            <person name="Ma J."/>
        </authorList>
    </citation>
    <scope>NUCLEOTIDE SEQUENCE [LARGE SCALE GENOMIC DNA]</scope>
    <source>
        <strain evidence="1 2">NBRC 111368</strain>
    </source>
</reference>
<dbReference type="GO" id="GO:0008168">
    <property type="term" value="F:methyltransferase activity"/>
    <property type="evidence" value="ECO:0007669"/>
    <property type="project" value="UniProtKB-KW"/>
</dbReference>
<protein>
    <submittedName>
        <fullName evidence="1">5-methyltetrahydropteroyltriglutamate--homocysteine methyltransferase</fullName>
    </submittedName>
</protein>
<dbReference type="GO" id="GO:0032259">
    <property type="term" value="P:methylation"/>
    <property type="evidence" value="ECO:0007669"/>
    <property type="project" value="UniProtKB-KW"/>
</dbReference>
<accession>A0ABD5S523</accession>
<evidence type="ECO:0000313" key="1">
    <source>
        <dbReference type="EMBL" id="MFC6726794.1"/>
    </source>
</evidence>
<keyword evidence="1" id="KW-0489">Methyltransferase</keyword>
<name>A0ABD5S523_9EURY</name>
<sequence length="64" mass="6852">MTDLVATTPGLYPLPDAAKRRLSDLKGHQKGDLVTGDEGPEITAAYDEARAEVVADQRDAGLDR</sequence>
<proteinExistence type="predicted"/>
<keyword evidence="2" id="KW-1185">Reference proteome</keyword>
<evidence type="ECO:0000313" key="2">
    <source>
        <dbReference type="Proteomes" id="UP001596328"/>
    </source>
</evidence>
<organism evidence="1 2">
    <name type="scientific">Halobium palmae</name>
    <dbReference type="NCBI Taxonomy" id="1776492"/>
    <lineage>
        <taxon>Archaea</taxon>
        <taxon>Methanobacteriati</taxon>
        <taxon>Methanobacteriota</taxon>
        <taxon>Stenosarchaea group</taxon>
        <taxon>Halobacteria</taxon>
        <taxon>Halobacteriales</taxon>
        <taxon>Haloferacaceae</taxon>
        <taxon>Halobium</taxon>
    </lineage>
</organism>
<comment type="caution">
    <text evidence="1">The sequence shown here is derived from an EMBL/GenBank/DDBJ whole genome shotgun (WGS) entry which is preliminary data.</text>
</comment>
<keyword evidence="1" id="KW-0808">Transferase</keyword>
<dbReference type="EMBL" id="JBHSWU010001399">
    <property type="protein sequence ID" value="MFC6726794.1"/>
    <property type="molecule type" value="Genomic_DNA"/>
</dbReference>